<evidence type="ECO:0000256" key="5">
    <source>
        <dbReference type="ARBA" id="ARBA00023136"/>
    </source>
</evidence>
<accession>A0A6G8ASI7</accession>
<feature type="transmembrane region" description="Helical" evidence="6">
    <location>
        <begin position="136"/>
        <end position="159"/>
    </location>
</feature>
<feature type="transmembrane region" description="Helical" evidence="6">
    <location>
        <begin position="242"/>
        <end position="260"/>
    </location>
</feature>
<evidence type="ECO:0000256" key="4">
    <source>
        <dbReference type="ARBA" id="ARBA00022989"/>
    </source>
</evidence>
<protein>
    <submittedName>
        <fullName evidence="8">MFS transporter</fullName>
    </submittedName>
</protein>
<feature type="transmembrane region" description="Helical" evidence="6">
    <location>
        <begin position="209"/>
        <end position="230"/>
    </location>
</feature>
<dbReference type="InterPro" id="IPR011701">
    <property type="entry name" value="MFS"/>
</dbReference>
<dbReference type="PANTHER" id="PTHR23531:SF1">
    <property type="entry name" value="QUINOLENE RESISTANCE PROTEIN NORA"/>
    <property type="match status" value="1"/>
</dbReference>
<feature type="transmembrane region" description="Helical" evidence="6">
    <location>
        <begin position="77"/>
        <end position="95"/>
    </location>
</feature>
<dbReference type="InterPro" id="IPR052714">
    <property type="entry name" value="MFS_Exporter"/>
</dbReference>
<dbReference type="KEGG" id="vhy:G7082_05125"/>
<evidence type="ECO:0000259" key="7">
    <source>
        <dbReference type="PROSITE" id="PS50850"/>
    </source>
</evidence>
<evidence type="ECO:0000256" key="3">
    <source>
        <dbReference type="ARBA" id="ARBA00022692"/>
    </source>
</evidence>
<keyword evidence="5 6" id="KW-0472">Membrane</keyword>
<keyword evidence="2" id="KW-0813">Transport</keyword>
<feature type="domain" description="Major facilitator superfamily (MFS) profile" evidence="7">
    <location>
        <begin position="10"/>
        <end position="385"/>
    </location>
</feature>
<dbReference type="Proteomes" id="UP000501747">
    <property type="component" value="Chromosome"/>
</dbReference>
<gene>
    <name evidence="8" type="ORF">G7082_05125</name>
</gene>
<dbReference type="SUPFAM" id="SSF103473">
    <property type="entry name" value="MFS general substrate transporter"/>
    <property type="match status" value="1"/>
</dbReference>
<keyword evidence="9" id="KW-1185">Reference proteome</keyword>
<feature type="transmembrane region" description="Helical" evidence="6">
    <location>
        <begin position="295"/>
        <end position="314"/>
    </location>
</feature>
<dbReference type="InterPro" id="IPR036259">
    <property type="entry name" value="MFS_trans_sf"/>
</dbReference>
<dbReference type="PANTHER" id="PTHR23531">
    <property type="entry name" value="QUINOLENE RESISTANCE PROTEIN NORA"/>
    <property type="match status" value="1"/>
</dbReference>
<dbReference type="CDD" id="cd17489">
    <property type="entry name" value="MFS_YfcJ_like"/>
    <property type="match status" value="1"/>
</dbReference>
<feature type="transmembrane region" description="Helical" evidence="6">
    <location>
        <begin position="165"/>
        <end position="188"/>
    </location>
</feature>
<dbReference type="Pfam" id="PF07690">
    <property type="entry name" value="MFS_1"/>
    <property type="match status" value="1"/>
</dbReference>
<comment type="subcellular location">
    <subcellularLocation>
        <location evidence="1">Cell membrane</location>
        <topology evidence="1">Multi-pass membrane protein</topology>
    </subcellularLocation>
</comment>
<dbReference type="RefSeq" id="WP_166034122.1">
    <property type="nucleotide sequence ID" value="NZ_CP049887.1"/>
</dbReference>
<evidence type="ECO:0000256" key="2">
    <source>
        <dbReference type="ARBA" id="ARBA00022448"/>
    </source>
</evidence>
<feature type="transmembrane region" description="Helical" evidence="6">
    <location>
        <begin position="45"/>
        <end position="65"/>
    </location>
</feature>
<keyword evidence="3 6" id="KW-0812">Transmembrane</keyword>
<feature type="transmembrane region" description="Helical" evidence="6">
    <location>
        <begin position="335"/>
        <end position="356"/>
    </location>
</feature>
<dbReference type="AlphaFoldDB" id="A0A6G8ASI7"/>
<dbReference type="PROSITE" id="PS50850">
    <property type="entry name" value="MFS"/>
    <property type="match status" value="1"/>
</dbReference>
<proteinExistence type="predicted"/>
<keyword evidence="4 6" id="KW-1133">Transmembrane helix</keyword>
<organism evidence="8 9">
    <name type="scientific">Vagococcus hydrophili</name>
    <dbReference type="NCBI Taxonomy" id="2714947"/>
    <lineage>
        <taxon>Bacteria</taxon>
        <taxon>Bacillati</taxon>
        <taxon>Bacillota</taxon>
        <taxon>Bacilli</taxon>
        <taxon>Lactobacillales</taxon>
        <taxon>Enterococcaceae</taxon>
        <taxon>Vagococcus</taxon>
    </lineage>
</organism>
<evidence type="ECO:0000256" key="6">
    <source>
        <dbReference type="SAM" id="Phobius"/>
    </source>
</evidence>
<evidence type="ECO:0000313" key="8">
    <source>
        <dbReference type="EMBL" id="QIL47957.1"/>
    </source>
</evidence>
<sequence>MKQTSIWTKDFFTISFINFIIYLVYYLLIVIIAEYSMTEIGASPSQAGLASGIFIIGALIARMLTGIKINQYGEKKVLLIGLIIYSFMGLGYFFAHHIFTLLIVRFIHGFGFGIASVATGTMVAKIIPANKRGEGIGFYTLSTTLASAVGPLLGIFLIHRYSFNHLIGLAVSVLLLALIATLVTKFSLPTKHSSETPQTKKHHFFEKKVLLISFIGACMGIAYSSIVSFISPYTADINLSKAGSLFFIVYSLAILCSRPIAGYIMDRYNENIIMIPSFLLFSLGLYVFSAASSAIAIFVAAAFIGIGFGTFFSSSQTIAIKSVSEERIGLATSTFLAIMDIGVGVGPFVLGGLVTMTGYRNIYLLMAFLILVILAFYLIFNKKILNK</sequence>
<feature type="transmembrane region" description="Helical" evidence="6">
    <location>
        <begin position="12"/>
        <end position="33"/>
    </location>
</feature>
<evidence type="ECO:0000313" key="9">
    <source>
        <dbReference type="Proteomes" id="UP000501747"/>
    </source>
</evidence>
<feature type="transmembrane region" description="Helical" evidence="6">
    <location>
        <begin position="272"/>
        <end position="289"/>
    </location>
</feature>
<reference evidence="8 9" key="1">
    <citation type="submission" date="2020-03" db="EMBL/GenBank/DDBJ databases">
        <title>Vagococcus sp. nov., isolated from beetles.</title>
        <authorList>
            <person name="Hyun D.-W."/>
            <person name="Bae J.-W."/>
        </authorList>
    </citation>
    <scope>NUCLEOTIDE SEQUENCE [LARGE SCALE GENOMIC DNA]</scope>
    <source>
        <strain evidence="8 9">HDW17B</strain>
    </source>
</reference>
<dbReference type="InterPro" id="IPR020846">
    <property type="entry name" value="MFS_dom"/>
</dbReference>
<evidence type="ECO:0000256" key="1">
    <source>
        <dbReference type="ARBA" id="ARBA00004651"/>
    </source>
</evidence>
<feature type="transmembrane region" description="Helical" evidence="6">
    <location>
        <begin position="362"/>
        <end position="380"/>
    </location>
</feature>
<dbReference type="GO" id="GO:0005886">
    <property type="term" value="C:plasma membrane"/>
    <property type="evidence" value="ECO:0007669"/>
    <property type="project" value="UniProtKB-SubCell"/>
</dbReference>
<name>A0A6G8ASI7_9ENTE</name>
<dbReference type="GO" id="GO:0022857">
    <property type="term" value="F:transmembrane transporter activity"/>
    <property type="evidence" value="ECO:0007669"/>
    <property type="project" value="InterPro"/>
</dbReference>
<dbReference type="Gene3D" id="1.20.1250.20">
    <property type="entry name" value="MFS general substrate transporter like domains"/>
    <property type="match status" value="1"/>
</dbReference>
<dbReference type="EMBL" id="CP049887">
    <property type="protein sequence ID" value="QIL47957.1"/>
    <property type="molecule type" value="Genomic_DNA"/>
</dbReference>
<feature type="transmembrane region" description="Helical" evidence="6">
    <location>
        <begin position="101"/>
        <end position="124"/>
    </location>
</feature>